<comment type="caution">
    <text evidence="1">The sequence shown here is derived from an EMBL/GenBank/DDBJ whole genome shotgun (WGS) entry which is preliminary data.</text>
</comment>
<name>A0A1T0A2I2_9GAMM</name>
<evidence type="ECO:0000313" key="1">
    <source>
        <dbReference type="EMBL" id="OOR89905.1"/>
    </source>
</evidence>
<protein>
    <submittedName>
        <fullName evidence="1">Uncharacterized protein</fullName>
    </submittedName>
</protein>
<accession>A0A1T0A2I2</accession>
<sequence length="67" mass="7694">MKSDKTSSSFNKAHIIHTSKAKNKDFVCWFVYKLLCVNRTKLGKHLKTLAKLSIVNFHELIMNVSLS</sequence>
<organism evidence="1 2">
    <name type="scientific">Moraxella caviae</name>
    <dbReference type="NCBI Taxonomy" id="34060"/>
    <lineage>
        <taxon>Bacteria</taxon>
        <taxon>Pseudomonadati</taxon>
        <taxon>Pseudomonadota</taxon>
        <taxon>Gammaproteobacteria</taxon>
        <taxon>Moraxellales</taxon>
        <taxon>Moraxellaceae</taxon>
        <taxon>Moraxella</taxon>
    </lineage>
</organism>
<reference evidence="1 2" key="1">
    <citation type="submission" date="2017-02" db="EMBL/GenBank/DDBJ databases">
        <title>Draft genome sequence of Moraxella caviae CCUG 355 type strain.</title>
        <authorList>
            <person name="Engstrom-Jakobsson H."/>
            <person name="Salva-Serra F."/>
            <person name="Thorell K."/>
            <person name="Gonzales-Siles L."/>
            <person name="Karlsson R."/>
            <person name="Boulund F."/>
            <person name="Engstrand L."/>
            <person name="Moore E."/>
        </authorList>
    </citation>
    <scope>NUCLEOTIDE SEQUENCE [LARGE SCALE GENOMIC DNA]</scope>
    <source>
        <strain evidence="1 2">CCUG 355</strain>
    </source>
</reference>
<proteinExistence type="predicted"/>
<dbReference type="STRING" id="34060.B0181_05690"/>
<dbReference type="AlphaFoldDB" id="A0A1T0A2I2"/>
<keyword evidence="2" id="KW-1185">Reference proteome</keyword>
<evidence type="ECO:0000313" key="2">
    <source>
        <dbReference type="Proteomes" id="UP000190435"/>
    </source>
</evidence>
<dbReference type="Proteomes" id="UP000190435">
    <property type="component" value="Unassembled WGS sequence"/>
</dbReference>
<dbReference type="EMBL" id="MUXU01000035">
    <property type="protein sequence ID" value="OOR89905.1"/>
    <property type="molecule type" value="Genomic_DNA"/>
</dbReference>
<gene>
    <name evidence="1" type="ORF">B0181_05690</name>
</gene>